<dbReference type="PANTHER" id="PTHR43080:SF2">
    <property type="entry name" value="CBS DOMAIN-CONTAINING PROTEIN"/>
    <property type="match status" value="1"/>
</dbReference>
<protein>
    <submittedName>
        <fullName evidence="4">CBS domain-containing protein</fullName>
    </submittedName>
</protein>
<organism evidence="4 5">
    <name type="scientific">Aliikangiella marina</name>
    <dbReference type="NCBI Taxonomy" id="1712262"/>
    <lineage>
        <taxon>Bacteria</taxon>
        <taxon>Pseudomonadati</taxon>
        <taxon>Pseudomonadota</taxon>
        <taxon>Gammaproteobacteria</taxon>
        <taxon>Oceanospirillales</taxon>
        <taxon>Pleioneaceae</taxon>
        <taxon>Aliikangiella</taxon>
    </lineage>
</organism>
<dbReference type="Pfam" id="PF00571">
    <property type="entry name" value="CBS"/>
    <property type="match status" value="2"/>
</dbReference>
<dbReference type="SMART" id="SM00116">
    <property type="entry name" value="CBS"/>
    <property type="match status" value="2"/>
</dbReference>
<keyword evidence="1 2" id="KW-0129">CBS domain</keyword>
<dbReference type="InterPro" id="IPR046342">
    <property type="entry name" value="CBS_dom_sf"/>
</dbReference>
<accession>A0A545T2W5</accession>
<evidence type="ECO:0000313" key="5">
    <source>
        <dbReference type="Proteomes" id="UP000317839"/>
    </source>
</evidence>
<feature type="domain" description="CBS" evidence="3">
    <location>
        <begin position="43"/>
        <end position="105"/>
    </location>
</feature>
<dbReference type="InterPro" id="IPR051257">
    <property type="entry name" value="Diverse_CBS-Domain"/>
</dbReference>
<dbReference type="SUPFAM" id="SSF54631">
    <property type="entry name" value="CBS-domain pair"/>
    <property type="match status" value="1"/>
</dbReference>
<dbReference type="PROSITE" id="PS51371">
    <property type="entry name" value="CBS"/>
    <property type="match status" value="1"/>
</dbReference>
<dbReference type="AlphaFoldDB" id="A0A545T2W5"/>
<dbReference type="RefSeq" id="WP_142943966.1">
    <property type="nucleotide sequence ID" value="NZ_VIKR01000006.1"/>
</dbReference>
<sequence>MSSKKYDDHQHIQNISKITCITYTYLSGNDRPGDKMLTTRDLMTAKPIHVSVHTNIHKARMLMAEHKLRHLPVKDIDTGKTVGIVNQKRLLKHAIAIVSKQGFDKLEHQEKSENVESIMNDQPMIFDINAQLLDIAKSLRELKSGCICIEENNQLVGVITSSDFIKLAIAKLEK</sequence>
<evidence type="ECO:0000259" key="3">
    <source>
        <dbReference type="PROSITE" id="PS51371"/>
    </source>
</evidence>
<evidence type="ECO:0000256" key="1">
    <source>
        <dbReference type="ARBA" id="ARBA00023122"/>
    </source>
</evidence>
<evidence type="ECO:0000313" key="4">
    <source>
        <dbReference type="EMBL" id="TQV71567.1"/>
    </source>
</evidence>
<comment type="caution">
    <text evidence="4">The sequence shown here is derived from an EMBL/GenBank/DDBJ whole genome shotgun (WGS) entry which is preliminary data.</text>
</comment>
<dbReference type="EMBL" id="VIKR01000006">
    <property type="protein sequence ID" value="TQV71567.1"/>
    <property type="molecule type" value="Genomic_DNA"/>
</dbReference>
<dbReference type="Proteomes" id="UP000317839">
    <property type="component" value="Unassembled WGS sequence"/>
</dbReference>
<reference evidence="4 5" key="1">
    <citation type="submission" date="2019-06" db="EMBL/GenBank/DDBJ databases">
        <title>Draft genome of Aliikangiella marina GYP-15.</title>
        <authorList>
            <person name="Wang G."/>
        </authorList>
    </citation>
    <scope>NUCLEOTIDE SEQUENCE [LARGE SCALE GENOMIC DNA]</scope>
    <source>
        <strain evidence="4 5">GYP-15</strain>
    </source>
</reference>
<name>A0A545T2W5_9GAMM</name>
<proteinExistence type="predicted"/>
<dbReference type="Gene3D" id="3.10.580.10">
    <property type="entry name" value="CBS-domain"/>
    <property type="match status" value="1"/>
</dbReference>
<keyword evidence="5" id="KW-1185">Reference proteome</keyword>
<gene>
    <name evidence="4" type="ORF">FLL45_20675</name>
</gene>
<dbReference type="OrthoDB" id="9802114at2"/>
<evidence type="ECO:0000256" key="2">
    <source>
        <dbReference type="PROSITE-ProRule" id="PRU00703"/>
    </source>
</evidence>
<dbReference type="InterPro" id="IPR000644">
    <property type="entry name" value="CBS_dom"/>
</dbReference>
<dbReference type="PANTHER" id="PTHR43080">
    <property type="entry name" value="CBS DOMAIN-CONTAINING PROTEIN CBSX3, MITOCHONDRIAL"/>
    <property type="match status" value="1"/>
</dbReference>